<protein>
    <submittedName>
        <fullName evidence="5">GntR family transcriptional regulator</fullName>
    </submittedName>
</protein>
<evidence type="ECO:0000313" key="6">
    <source>
        <dbReference type="Proteomes" id="UP000247980"/>
    </source>
</evidence>
<keyword evidence="6" id="KW-1185">Reference proteome</keyword>
<dbReference type="EMBL" id="QJVC01000002">
    <property type="protein sequence ID" value="PYI39667.1"/>
    <property type="molecule type" value="Genomic_DNA"/>
</dbReference>
<name>A0A2V5JHT8_9MICC</name>
<keyword evidence="2" id="KW-0238">DNA-binding</keyword>
<dbReference type="GO" id="GO:0003700">
    <property type="term" value="F:DNA-binding transcription factor activity"/>
    <property type="evidence" value="ECO:0007669"/>
    <property type="project" value="InterPro"/>
</dbReference>
<dbReference type="InterPro" id="IPR036390">
    <property type="entry name" value="WH_DNA-bd_sf"/>
</dbReference>
<dbReference type="InterPro" id="IPR036388">
    <property type="entry name" value="WH-like_DNA-bd_sf"/>
</dbReference>
<proteinExistence type="predicted"/>
<organism evidence="5 6">
    <name type="scientific">Arthrobacter psychrolactophilus</name>
    <dbReference type="NCBI Taxonomy" id="92442"/>
    <lineage>
        <taxon>Bacteria</taxon>
        <taxon>Bacillati</taxon>
        <taxon>Actinomycetota</taxon>
        <taxon>Actinomycetes</taxon>
        <taxon>Micrococcales</taxon>
        <taxon>Micrococcaceae</taxon>
        <taxon>Arthrobacter</taxon>
    </lineage>
</organism>
<dbReference type="PANTHER" id="PTHR38445:SF10">
    <property type="entry name" value="GNTR-FAMILY TRANSCRIPTIONAL REGULATOR"/>
    <property type="match status" value="1"/>
</dbReference>
<dbReference type="Gene3D" id="1.10.10.10">
    <property type="entry name" value="Winged helix-like DNA-binding domain superfamily/Winged helix DNA-binding domain"/>
    <property type="match status" value="1"/>
</dbReference>
<evidence type="ECO:0000259" key="4">
    <source>
        <dbReference type="PROSITE" id="PS50949"/>
    </source>
</evidence>
<gene>
    <name evidence="5" type="ORF">CVS30_03085</name>
</gene>
<dbReference type="GO" id="GO:0003677">
    <property type="term" value="F:DNA binding"/>
    <property type="evidence" value="ECO:0007669"/>
    <property type="project" value="UniProtKB-KW"/>
</dbReference>
<evidence type="ECO:0000313" key="5">
    <source>
        <dbReference type="EMBL" id="PYI39667.1"/>
    </source>
</evidence>
<evidence type="ECO:0000256" key="2">
    <source>
        <dbReference type="ARBA" id="ARBA00023125"/>
    </source>
</evidence>
<comment type="caution">
    <text evidence="5">The sequence shown here is derived from an EMBL/GenBank/DDBJ whole genome shotgun (WGS) entry which is preliminary data.</text>
</comment>
<evidence type="ECO:0000256" key="1">
    <source>
        <dbReference type="ARBA" id="ARBA00023015"/>
    </source>
</evidence>
<feature type="domain" description="HTH gntR-type" evidence="4">
    <location>
        <begin position="6"/>
        <end position="74"/>
    </location>
</feature>
<dbReference type="PROSITE" id="PS50949">
    <property type="entry name" value="HTH_GNTR"/>
    <property type="match status" value="1"/>
</dbReference>
<dbReference type="PANTHER" id="PTHR38445">
    <property type="entry name" value="HTH-TYPE TRANSCRIPTIONAL REPRESSOR YTRA"/>
    <property type="match status" value="1"/>
</dbReference>
<dbReference type="InterPro" id="IPR000524">
    <property type="entry name" value="Tscrpt_reg_HTH_GntR"/>
</dbReference>
<dbReference type="AlphaFoldDB" id="A0A2V5JHT8"/>
<dbReference type="Pfam" id="PF00392">
    <property type="entry name" value="GntR"/>
    <property type="match status" value="1"/>
</dbReference>
<keyword evidence="3" id="KW-0804">Transcription</keyword>
<reference evidence="5 6" key="1">
    <citation type="submission" date="2018-05" db="EMBL/GenBank/DDBJ databases">
        <title>Genetic diversity of glacier-inhabiting Cryobacterium bacteria in China and description of Cryobacterium mengkeensis sp. nov. and Arthrobacter glacialis sp. nov.</title>
        <authorList>
            <person name="Liu Q."/>
            <person name="Xin Y.-H."/>
        </authorList>
    </citation>
    <scope>NUCLEOTIDE SEQUENCE [LARGE SCALE GENOMIC DNA]</scope>
    <source>
        <strain evidence="5 6">B7</strain>
    </source>
</reference>
<dbReference type="CDD" id="cd07377">
    <property type="entry name" value="WHTH_GntR"/>
    <property type="match status" value="1"/>
</dbReference>
<dbReference type="SMART" id="SM00345">
    <property type="entry name" value="HTH_GNTR"/>
    <property type="match status" value="1"/>
</dbReference>
<dbReference type="OrthoDB" id="162505at2"/>
<dbReference type="RefSeq" id="WP_110483841.1">
    <property type="nucleotide sequence ID" value="NZ_QJVC01000002.1"/>
</dbReference>
<dbReference type="Proteomes" id="UP000247980">
    <property type="component" value="Unassembled WGS sequence"/>
</dbReference>
<dbReference type="SUPFAM" id="SSF46785">
    <property type="entry name" value="Winged helix' DNA-binding domain"/>
    <property type="match status" value="1"/>
</dbReference>
<keyword evidence="1" id="KW-0805">Transcription regulation</keyword>
<accession>A0A2V5JHT8</accession>
<evidence type="ECO:0000256" key="3">
    <source>
        <dbReference type="ARBA" id="ARBA00023163"/>
    </source>
</evidence>
<sequence>MIDDSRPIFLQIAEMIENDIVDGVLAEEAQVPSTNEFAAFHRINPATAAKGVNRLVDDGILYKKRGIGMFVAAGARSVLIGRRREDFYEQFLRPMAREACKLGIDNQQLLTMLGRVAATESDAPAAMEKEGVQ</sequence>